<dbReference type="SUPFAM" id="SSF48576">
    <property type="entry name" value="Terpenoid synthases"/>
    <property type="match status" value="1"/>
</dbReference>
<dbReference type="EMBL" id="JAYKXN010000002">
    <property type="protein sequence ID" value="KAK7310221.1"/>
    <property type="molecule type" value="Genomic_DNA"/>
</dbReference>
<dbReference type="AlphaFoldDB" id="A0AAN9PTL6"/>
<dbReference type="GO" id="GO:0010333">
    <property type="term" value="F:terpene synthase activity"/>
    <property type="evidence" value="ECO:0007669"/>
    <property type="project" value="InterPro"/>
</dbReference>
<accession>A0AAN9PTL6</accession>
<keyword evidence="1" id="KW-0479">Metal-binding</keyword>
<sequence>MVKNPELQLFTDAVERWDVNAVNSLPDYMKLCFLALYNTVNDTAYAILKEKGHNNLPYLIKSWSDLCKAFLQEAKWSNNKIIPAFKDYLDNASVSSSGVSLLAPCYFLVSQDITDQALHSLSHFHGLVRSSCAIFRLCNDLATSAAELERGETTNSITSYMSEKGTNEEGARKELGKLIDEEWKKINRERVLDGTFPKTFMEVAMNMARVSHCTYQYGDGLWQTLRHRRVQNQDATYRPHSN</sequence>
<feature type="domain" description="Terpene synthase metal-binding" evidence="4">
    <location>
        <begin position="5"/>
        <end position="185"/>
    </location>
</feature>
<protein>
    <recommendedName>
        <fullName evidence="4">Terpene synthase metal-binding domain-containing protein</fullName>
    </recommendedName>
</protein>
<name>A0AAN9PTL6_CLITE</name>
<dbReference type="Gene3D" id="1.10.600.10">
    <property type="entry name" value="Farnesyl Diphosphate Synthase"/>
    <property type="match status" value="1"/>
</dbReference>
<dbReference type="Proteomes" id="UP001359559">
    <property type="component" value="Unassembled WGS sequence"/>
</dbReference>
<reference evidence="5 6" key="1">
    <citation type="submission" date="2024-01" db="EMBL/GenBank/DDBJ databases">
        <title>The genomes of 5 underutilized Papilionoideae crops provide insights into root nodulation and disease resistance.</title>
        <authorList>
            <person name="Yuan L."/>
        </authorList>
    </citation>
    <scope>NUCLEOTIDE SEQUENCE [LARGE SCALE GENOMIC DNA]</scope>
    <source>
        <strain evidence="5">LY-2023</strain>
        <tissue evidence="5">Leaf</tissue>
    </source>
</reference>
<dbReference type="PANTHER" id="PTHR31225">
    <property type="entry name" value="OS04G0344100 PROTEIN-RELATED"/>
    <property type="match status" value="1"/>
</dbReference>
<evidence type="ECO:0000313" key="5">
    <source>
        <dbReference type="EMBL" id="KAK7310221.1"/>
    </source>
</evidence>
<dbReference type="InterPro" id="IPR034741">
    <property type="entry name" value="Terpene_cyclase-like_1_C"/>
</dbReference>
<proteinExistence type="predicted"/>
<dbReference type="GO" id="GO:0016114">
    <property type="term" value="P:terpenoid biosynthetic process"/>
    <property type="evidence" value="ECO:0007669"/>
    <property type="project" value="InterPro"/>
</dbReference>
<dbReference type="InterPro" id="IPR005630">
    <property type="entry name" value="Terpene_synthase_metal-bd"/>
</dbReference>
<keyword evidence="2" id="KW-0460">Magnesium</keyword>
<evidence type="ECO:0000259" key="4">
    <source>
        <dbReference type="Pfam" id="PF03936"/>
    </source>
</evidence>
<dbReference type="GO" id="GO:0000287">
    <property type="term" value="F:magnesium ion binding"/>
    <property type="evidence" value="ECO:0007669"/>
    <property type="project" value="InterPro"/>
</dbReference>
<comment type="caution">
    <text evidence="5">The sequence shown here is derived from an EMBL/GenBank/DDBJ whole genome shotgun (WGS) entry which is preliminary data.</text>
</comment>
<gene>
    <name evidence="5" type="ORF">RJT34_07601</name>
</gene>
<dbReference type="InterPro" id="IPR008949">
    <property type="entry name" value="Isoprenoid_synthase_dom_sf"/>
</dbReference>
<evidence type="ECO:0000256" key="1">
    <source>
        <dbReference type="ARBA" id="ARBA00022723"/>
    </source>
</evidence>
<keyword evidence="3" id="KW-0456">Lyase</keyword>
<dbReference type="SFLD" id="SFLDS00005">
    <property type="entry name" value="Isoprenoid_Synthase_Type_I"/>
    <property type="match status" value="1"/>
</dbReference>
<dbReference type="Pfam" id="PF03936">
    <property type="entry name" value="Terpene_synth_C"/>
    <property type="match status" value="1"/>
</dbReference>
<evidence type="ECO:0000256" key="2">
    <source>
        <dbReference type="ARBA" id="ARBA00022842"/>
    </source>
</evidence>
<keyword evidence="6" id="KW-1185">Reference proteome</keyword>
<evidence type="ECO:0000256" key="3">
    <source>
        <dbReference type="ARBA" id="ARBA00023239"/>
    </source>
</evidence>
<organism evidence="5 6">
    <name type="scientific">Clitoria ternatea</name>
    <name type="common">Butterfly pea</name>
    <dbReference type="NCBI Taxonomy" id="43366"/>
    <lineage>
        <taxon>Eukaryota</taxon>
        <taxon>Viridiplantae</taxon>
        <taxon>Streptophyta</taxon>
        <taxon>Embryophyta</taxon>
        <taxon>Tracheophyta</taxon>
        <taxon>Spermatophyta</taxon>
        <taxon>Magnoliopsida</taxon>
        <taxon>eudicotyledons</taxon>
        <taxon>Gunneridae</taxon>
        <taxon>Pentapetalae</taxon>
        <taxon>rosids</taxon>
        <taxon>fabids</taxon>
        <taxon>Fabales</taxon>
        <taxon>Fabaceae</taxon>
        <taxon>Papilionoideae</taxon>
        <taxon>50 kb inversion clade</taxon>
        <taxon>NPAAA clade</taxon>
        <taxon>indigoferoid/millettioid clade</taxon>
        <taxon>Phaseoleae</taxon>
        <taxon>Clitoria</taxon>
    </lineage>
</organism>
<evidence type="ECO:0000313" key="6">
    <source>
        <dbReference type="Proteomes" id="UP001359559"/>
    </source>
</evidence>
<dbReference type="InterPro" id="IPR050148">
    <property type="entry name" value="Terpene_synthase-like"/>
</dbReference>
<dbReference type="PANTHER" id="PTHR31225:SF98">
    <property type="entry name" value="TERPENE SYNTHASE 9-RELATED"/>
    <property type="match status" value="1"/>
</dbReference>
<dbReference type="SFLD" id="SFLDG01019">
    <property type="entry name" value="Terpene_Cyclase_Like_1_C_Termi"/>
    <property type="match status" value="1"/>
</dbReference>